<feature type="transmembrane region" description="Helical" evidence="2">
    <location>
        <begin position="50"/>
        <end position="72"/>
    </location>
</feature>
<comment type="caution">
    <text evidence="3">The sequence shown here is derived from an EMBL/GenBank/DDBJ whole genome shotgun (WGS) entry which is preliminary data.</text>
</comment>
<sequence>MGPRRVHVIDGDGDQLAARRSAAASVVMGATTLIPLGDAINVLVHDGSVVIALAVHALTAVLMLVSVPLLTLGRSVGPARSAGTTPTSTPTQGVSGTEAVSPGR</sequence>
<gene>
    <name evidence="3" type="ORF">HKD39_05265</name>
</gene>
<feature type="region of interest" description="Disordered" evidence="1">
    <location>
        <begin position="76"/>
        <end position="104"/>
    </location>
</feature>
<keyword evidence="2" id="KW-0472">Membrane</keyword>
<dbReference type="AlphaFoldDB" id="A0A849A4Y8"/>
<keyword evidence="4" id="KW-1185">Reference proteome</keyword>
<name>A0A849A4Y8_9ACTN</name>
<dbReference type="EMBL" id="JABEND010000002">
    <property type="protein sequence ID" value="NNG35127.1"/>
    <property type="molecule type" value="Genomic_DNA"/>
</dbReference>
<feature type="transmembrane region" description="Helical" evidence="2">
    <location>
        <begin position="21"/>
        <end position="44"/>
    </location>
</feature>
<evidence type="ECO:0000256" key="1">
    <source>
        <dbReference type="SAM" id="MobiDB-lite"/>
    </source>
</evidence>
<reference evidence="3 4" key="1">
    <citation type="submission" date="2020-05" db="EMBL/GenBank/DDBJ databases">
        <title>Nakamurella sp. DB0629 isolated from air conditioner.</title>
        <authorList>
            <person name="Kim D.H."/>
            <person name="Kim D.-U."/>
        </authorList>
    </citation>
    <scope>NUCLEOTIDE SEQUENCE [LARGE SCALE GENOMIC DNA]</scope>
    <source>
        <strain evidence="3 4">DB0629</strain>
    </source>
</reference>
<dbReference type="Proteomes" id="UP000562984">
    <property type="component" value="Unassembled WGS sequence"/>
</dbReference>
<feature type="compositionally biased region" description="Polar residues" evidence="1">
    <location>
        <begin position="82"/>
        <end position="95"/>
    </location>
</feature>
<evidence type="ECO:0000256" key="2">
    <source>
        <dbReference type="SAM" id="Phobius"/>
    </source>
</evidence>
<accession>A0A849A4Y8</accession>
<protein>
    <submittedName>
        <fullName evidence="3">DUF4267 domain-containing protein</fullName>
    </submittedName>
</protein>
<evidence type="ECO:0000313" key="4">
    <source>
        <dbReference type="Proteomes" id="UP000562984"/>
    </source>
</evidence>
<dbReference type="RefSeq" id="WP_171198745.1">
    <property type="nucleotide sequence ID" value="NZ_JABEND010000002.1"/>
</dbReference>
<keyword evidence="2" id="KW-1133">Transmembrane helix</keyword>
<evidence type="ECO:0000313" key="3">
    <source>
        <dbReference type="EMBL" id="NNG35127.1"/>
    </source>
</evidence>
<organism evidence="3 4">
    <name type="scientific">Nakamurella aerolata</name>
    <dbReference type="NCBI Taxonomy" id="1656892"/>
    <lineage>
        <taxon>Bacteria</taxon>
        <taxon>Bacillati</taxon>
        <taxon>Actinomycetota</taxon>
        <taxon>Actinomycetes</taxon>
        <taxon>Nakamurellales</taxon>
        <taxon>Nakamurellaceae</taxon>
        <taxon>Nakamurella</taxon>
    </lineage>
</organism>
<keyword evidence="2" id="KW-0812">Transmembrane</keyword>
<proteinExistence type="predicted"/>